<name>A0ABW6BEK0_9SPHI</name>
<dbReference type="PANTHER" id="PTHR43143:SF1">
    <property type="entry name" value="SERINE_THREONINE-PROTEIN PHOSPHATASE CPPED1"/>
    <property type="match status" value="1"/>
</dbReference>
<dbReference type="InterPro" id="IPR051918">
    <property type="entry name" value="STPP_CPPED1"/>
</dbReference>
<evidence type="ECO:0000259" key="3">
    <source>
        <dbReference type="Pfam" id="PF16371"/>
    </source>
</evidence>
<accession>A0ABW6BEK0</accession>
<dbReference type="RefSeq" id="WP_320182603.1">
    <property type="nucleotide sequence ID" value="NZ_CP138332.1"/>
</dbReference>
<dbReference type="InterPro" id="IPR032285">
    <property type="entry name" value="Metallophos_N"/>
</dbReference>
<dbReference type="SUPFAM" id="SSF56300">
    <property type="entry name" value="Metallo-dependent phosphatases"/>
    <property type="match status" value="1"/>
</dbReference>
<keyword evidence="5" id="KW-1185">Reference proteome</keyword>
<dbReference type="EMBL" id="JBHUPB010000004">
    <property type="protein sequence ID" value="MFD2966904.1"/>
    <property type="molecule type" value="Genomic_DNA"/>
</dbReference>
<reference evidence="5" key="1">
    <citation type="journal article" date="2019" name="Int. J. Syst. Evol. Microbiol.">
        <title>The Global Catalogue of Microorganisms (GCM) 10K type strain sequencing project: providing services to taxonomists for standard genome sequencing and annotation.</title>
        <authorList>
            <consortium name="The Broad Institute Genomics Platform"/>
            <consortium name="The Broad Institute Genome Sequencing Center for Infectious Disease"/>
            <person name="Wu L."/>
            <person name="Ma J."/>
        </authorList>
    </citation>
    <scope>NUCLEOTIDE SEQUENCE [LARGE SCALE GENOMIC DNA]</scope>
    <source>
        <strain evidence="5">KCTC 22814</strain>
    </source>
</reference>
<gene>
    <name evidence="4" type="ORF">ACFS7Y_05875</name>
</gene>
<sequence length="666" mass="74930">MMLKKIFFPYKKDSIFCVFLLLSFLVFFSCGKEVVSGPEELPPTTTIPNKLELEDVRVPLVWDVEKEATTRILGKGFQANDEITLESLDGLTKSFQIRLSETQASHASFLLPADFIEGRYTVLISRGDVKQTLGSSTFNFVLRADLPDIAGKTIKGVVHIAGKGLANVVVSDGHDLTKTDEDGVYYLSSNKRTGYVFVSIPGNHEMVISANNLPTFYRYTNPNPNVVDTRDFELKAVNNDKHVLLSLADMHLANRNEDLNQFQTGFIADANQQIAKIQTTGKKVYALTLGDLTWETYWYSNNFMLPEYVREIAKLHAPVFNTIGNHDNDPYFASDWLSENAYRRILGPTYYSFNIGQVHYVVLDNIEYINAGGSTGNIGSRNYNARLAEQQIAWLKKDLETVDPSTPIIVATHIQLHNAPSSNGTLPGFRMSNGQQLVDLFARFERVHVLTGHTHVNYRVVRNNQFMEHNTAAICATWWWTGRSGYAGNHIAPDGSPGGYGIWEMDGKDLKWQYKSIGYQEDYQFRSYDLNNVHITAAKYAPSANATHQNLVAQYAADFAKENRNNEVLINVWGYDPNWTVSVTENGSALSVQRVTSFDPLHIISYAMKRINVNAVPTFDASNSSHMFKVKASSATSTLQIRVTDRFGKVYAEDMERPKAFNYATR</sequence>
<feature type="domain" description="Calcineurin-like phosphoesterase N-terminal" evidence="3">
    <location>
        <begin position="156"/>
        <end position="234"/>
    </location>
</feature>
<evidence type="ECO:0000313" key="5">
    <source>
        <dbReference type="Proteomes" id="UP001597525"/>
    </source>
</evidence>
<dbReference type="Pfam" id="PF16370">
    <property type="entry name" value="MetallophosC"/>
    <property type="match status" value="1"/>
</dbReference>
<dbReference type="Proteomes" id="UP001597525">
    <property type="component" value="Unassembled WGS sequence"/>
</dbReference>
<evidence type="ECO:0000313" key="4">
    <source>
        <dbReference type="EMBL" id="MFD2966904.1"/>
    </source>
</evidence>
<dbReference type="Pfam" id="PF16371">
    <property type="entry name" value="MetallophosN"/>
    <property type="match status" value="1"/>
</dbReference>
<dbReference type="InterPro" id="IPR032288">
    <property type="entry name" value="Metallophos_C"/>
</dbReference>
<dbReference type="Pfam" id="PF00149">
    <property type="entry name" value="Metallophos"/>
    <property type="match status" value="1"/>
</dbReference>
<evidence type="ECO:0000259" key="2">
    <source>
        <dbReference type="Pfam" id="PF16370"/>
    </source>
</evidence>
<dbReference type="PANTHER" id="PTHR43143">
    <property type="entry name" value="METALLOPHOSPHOESTERASE, CALCINEURIN SUPERFAMILY"/>
    <property type="match status" value="1"/>
</dbReference>
<evidence type="ECO:0000259" key="1">
    <source>
        <dbReference type="Pfam" id="PF00149"/>
    </source>
</evidence>
<dbReference type="InterPro" id="IPR004843">
    <property type="entry name" value="Calcineurin-like_PHP"/>
</dbReference>
<dbReference type="Gene3D" id="3.60.21.10">
    <property type="match status" value="1"/>
</dbReference>
<organism evidence="4 5">
    <name type="scientific">Sphingobacterium bambusae</name>
    <dbReference type="NCBI Taxonomy" id="662858"/>
    <lineage>
        <taxon>Bacteria</taxon>
        <taxon>Pseudomonadati</taxon>
        <taxon>Bacteroidota</taxon>
        <taxon>Sphingobacteriia</taxon>
        <taxon>Sphingobacteriales</taxon>
        <taxon>Sphingobacteriaceae</taxon>
        <taxon>Sphingobacterium</taxon>
    </lineage>
</organism>
<feature type="domain" description="Calcineurin-like phosphoesterase" evidence="1">
    <location>
        <begin position="247"/>
        <end position="456"/>
    </location>
</feature>
<feature type="domain" description="Calcineurin-like phosphoesterase C-terminal" evidence="2">
    <location>
        <begin position="468"/>
        <end position="651"/>
    </location>
</feature>
<dbReference type="PROSITE" id="PS51257">
    <property type="entry name" value="PROKAR_LIPOPROTEIN"/>
    <property type="match status" value="1"/>
</dbReference>
<dbReference type="InterPro" id="IPR029052">
    <property type="entry name" value="Metallo-depent_PP-like"/>
</dbReference>
<protein>
    <submittedName>
        <fullName evidence="4">Calcineurin-like phosphoesterase family protein</fullName>
    </submittedName>
</protein>
<comment type="caution">
    <text evidence="4">The sequence shown here is derived from an EMBL/GenBank/DDBJ whole genome shotgun (WGS) entry which is preliminary data.</text>
</comment>
<proteinExistence type="predicted"/>